<dbReference type="GO" id="GO:0000981">
    <property type="term" value="F:DNA-binding transcription factor activity, RNA polymerase II-specific"/>
    <property type="evidence" value="ECO:0007669"/>
    <property type="project" value="TreeGrafter"/>
</dbReference>
<dbReference type="InterPro" id="IPR013087">
    <property type="entry name" value="Znf_C2H2_type"/>
</dbReference>
<evidence type="ECO:0000256" key="3">
    <source>
        <dbReference type="ARBA" id="ARBA00022723"/>
    </source>
</evidence>
<dbReference type="FunFam" id="3.30.160.60:FF:001090">
    <property type="entry name" value="zinc finger protein 629 isoform X2"/>
    <property type="match status" value="1"/>
</dbReference>
<feature type="compositionally biased region" description="Pro residues" evidence="12">
    <location>
        <begin position="132"/>
        <end position="146"/>
    </location>
</feature>
<keyword evidence="3" id="KW-0479">Metal-binding</keyword>
<evidence type="ECO:0000259" key="13">
    <source>
        <dbReference type="PROSITE" id="PS50157"/>
    </source>
</evidence>
<keyword evidence="9" id="KW-0804">Transcription</keyword>
<sequence length="219" mass="24104">RKGTFLRSPASHPEPRARRLPTPGGARMRARPRGGRSAHGQPGGAPPPHRPPRPRAAPAGAIISILSPAVTSRMERGEEPSVPDLQGSEEREISGAERTSPEDKPPQDPKLASPEWPWENLSWAPAGRPPRLDPPPSSSSRPPAPPQRKGERPYICNECGKSFTQWSKLVRHQRIHTGERPNTCTECGKSFTQSSHLVQHQRTHTGEKPYRCSECGKSF</sequence>
<evidence type="ECO:0000256" key="6">
    <source>
        <dbReference type="ARBA" id="ARBA00022833"/>
    </source>
</evidence>
<gene>
    <name evidence="14" type="ORF">G0U57_011846</name>
</gene>
<keyword evidence="5 11" id="KW-0863">Zinc-finger</keyword>
<evidence type="ECO:0000256" key="12">
    <source>
        <dbReference type="SAM" id="MobiDB-lite"/>
    </source>
</evidence>
<dbReference type="Pfam" id="PF00096">
    <property type="entry name" value="zf-C2H2"/>
    <property type="match status" value="2"/>
</dbReference>
<keyword evidence="15" id="KW-1185">Reference proteome</keyword>
<dbReference type="AlphaFoldDB" id="A0A8T1SCN5"/>
<feature type="non-terminal residue" evidence="14">
    <location>
        <position position="219"/>
    </location>
</feature>
<dbReference type="OrthoDB" id="654211at2759"/>
<comment type="subcellular location">
    <subcellularLocation>
        <location evidence="1">Nucleus</location>
    </subcellularLocation>
</comment>
<dbReference type="PROSITE" id="PS00028">
    <property type="entry name" value="ZINC_FINGER_C2H2_1"/>
    <property type="match status" value="2"/>
</dbReference>
<evidence type="ECO:0000256" key="11">
    <source>
        <dbReference type="PROSITE-ProRule" id="PRU00042"/>
    </source>
</evidence>
<reference evidence="14 15" key="1">
    <citation type="journal article" date="2020" name="G3 (Bethesda)">
        <title>Draft Genome of the Common Snapping Turtle, Chelydra serpentina, a Model for Phenotypic Plasticity in Reptiles.</title>
        <authorList>
            <person name="Das D."/>
            <person name="Singh S.K."/>
            <person name="Bierstedt J."/>
            <person name="Erickson A."/>
            <person name="Galli G.L.J."/>
            <person name="Crossley D.A. 2nd"/>
            <person name="Rhen T."/>
        </authorList>
    </citation>
    <scope>NUCLEOTIDE SEQUENCE [LARGE SCALE GENOMIC DNA]</scope>
    <source>
        <strain evidence="14">KW</strain>
    </source>
</reference>
<keyword evidence="10" id="KW-0539">Nucleus</keyword>
<evidence type="ECO:0000256" key="4">
    <source>
        <dbReference type="ARBA" id="ARBA00022737"/>
    </source>
</evidence>
<comment type="caution">
    <text evidence="14">The sequence shown here is derived from an EMBL/GenBank/DDBJ whole genome shotgun (WGS) entry which is preliminary data.</text>
</comment>
<organism evidence="14 15">
    <name type="scientific">Chelydra serpentina</name>
    <name type="common">Snapping turtle</name>
    <name type="synonym">Testudo serpentina</name>
    <dbReference type="NCBI Taxonomy" id="8475"/>
    <lineage>
        <taxon>Eukaryota</taxon>
        <taxon>Metazoa</taxon>
        <taxon>Chordata</taxon>
        <taxon>Craniata</taxon>
        <taxon>Vertebrata</taxon>
        <taxon>Euteleostomi</taxon>
        <taxon>Archelosauria</taxon>
        <taxon>Testudinata</taxon>
        <taxon>Testudines</taxon>
        <taxon>Cryptodira</taxon>
        <taxon>Durocryptodira</taxon>
        <taxon>Americhelydia</taxon>
        <taxon>Chelydroidea</taxon>
        <taxon>Chelydridae</taxon>
        <taxon>Chelydra</taxon>
    </lineage>
</organism>
<dbReference type="GO" id="GO:0008270">
    <property type="term" value="F:zinc ion binding"/>
    <property type="evidence" value="ECO:0007669"/>
    <property type="project" value="UniProtKB-KW"/>
</dbReference>
<dbReference type="FunFam" id="3.30.160.60:FF:001202">
    <property type="entry name" value="zinc finger protein 629 isoform X2"/>
    <property type="match status" value="1"/>
</dbReference>
<feature type="region of interest" description="Disordered" evidence="12">
    <location>
        <begin position="1"/>
        <end position="154"/>
    </location>
</feature>
<evidence type="ECO:0000256" key="2">
    <source>
        <dbReference type="ARBA" id="ARBA00006991"/>
    </source>
</evidence>
<dbReference type="PANTHER" id="PTHR23235:SF152">
    <property type="entry name" value="SI:DKEY-210J14.3"/>
    <property type="match status" value="1"/>
</dbReference>
<feature type="domain" description="C2H2-type" evidence="13">
    <location>
        <begin position="154"/>
        <end position="181"/>
    </location>
</feature>
<dbReference type="Gene3D" id="3.30.160.60">
    <property type="entry name" value="Classic Zinc Finger"/>
    <property type="match status" value="3"/>
</dbReference>
<keyword evidence="6" id="KW-0862">Zinc</keyword>
<feature type="domain" description="C2H2-type" evidence="13">
    <location>
        <begin position="182"/>
        <end position="209"/>
    </location>
</feature>
<dbReference type="GO" id="GO:0000978">
    <property type="term" value="F:RNA polymerase II cis-regulatory region sequence-specific DNA binding"/>
    <property type="evidence" value="ECO:0007669"/>
    <property type="project" value="TreeGrafter"/>
</dbReference>
<feature type="compositionally biased region" description="Basic and acidic residues" evidence="12">
    <location>
        <begin position="88"/>
        <end position="107"/>
    </location>
</feature>
<evidence type="ECO:0000256" key="1">
    <source>
        <dbReference type="ARBA" id="ARBA00004123"/>
    </source>
</evidence>
<dbReference type="PROSITE" id="PS50157">
    <property type="entry name" value="ZINC_FINGER_C2H2_2"/>
    <property type="match status" value="3"/>
</dbReference>
<accession>A0A8T1SCN5</accession>
<evidence type="ECO:0000256" key="7">
    <source>
        <dbReference type="ARBA" id="ARBA00023015"/>
    </source>
</evidence>
<name>A0A8T1SCN5_CHESE</name>
<feature type="domain" description="C2H2-type" evidence="13">
    <location>
        <begin position="210"/>
        <end position="219"/>
    </location>
</feature>
<dbReference type="SMART" id="SM00355">
    <property type="entry name" value="ZnF_C2H2"/>
    <property type="match status" value="2"/>
</dbReference>
<dbReference type="GO" id="GO:0005634">
    <property type="term" value="C:nucleus"/>
    <property type="evidence" value="ECO:0007669"/>
    <property type="project" value="UniProtKB-SubCell"/>
</dbReference>
<keyword evidence="4" id="KW-0677">Repeat</keyword>
<feature type="non-terminal residue" evidence="14">
    <location>
        <position position="1"/>
    </location>
</feature>
<evidence type="ECO:0000256" key="8">
    <source>
        <dbReference type="ARBA" id="ARBA00023125"/>
    </source>
</evidence>
<evidence type="ECO:0000256" key="5">
    <source>
        <dbReference type="ARBA" id="ARBA00022771"/>
    </source>
</evidence>
<evidence type="ECO:0000256" key="10">
    <source>
        <dbReference type="ARBA" id="ARBA00023242"/>
    </source>
</evidence>
<protein>
    <submittedName>
        <fullName evidence="14">Zinc finger protein 629</fullName>
    </submittedName>
</protein>
<dbReference type="EMBL" id="JAHGAV010000310">
    <property type="protein sequence ID" value="KAG6926610.1"/>
    <property type="molecule type" value="Genomic_DNA"/>
</dbReference>
<dbReference type="InterPro" id="IPR036236">
    <property type="entry name" value="Znf_C2H2_sf"/>
</dbReference>
<evidence type="ECO:0000313" key="14">
    <source>
        <dbReference type="EMBL" id="KAG6926610.1"/>
    </source>
</evidence>
<evidence type="ECO:0000313" key="15">
    <source>
        <dbReference type="Proteomes" id="UP000765507"/>
    </source>
</evidence>
<keyword evidence="8" id="KW-0238">DNA-binding</keyword>
<comment type="similarity">
    <text evidence="2">Belongs to the krueppel C2H2-type zinc-finger protein family.</text>
</comment>
<dbReference type="SUPFAM" id="SSF57667">
    <property type="entry name" value="beta-beta-alpha zinc fingers"/>
    <property type="match status" value="1"/>
</dbReference>
<dbReference type="Proteomes" id="UP000765507">
    <property type="component" value="Unassembled WGS sequence"/>
</dbReference>
<evidence type="ECO:0000256" key="9">
    <source>
        <dbReference type="ARBA" id="ARBA00023163"/>
    </source>
</evidence>
<dbReference type="FunFam" id="3.30.160.60:FF:000100">
    <property type="entry name" value="Zinc finger 45-like"/>
    <property type="match status" value="1"/>
</dbReference>
<keyword evidence="7" id="KW-0805">Transcription regulation</keyword>
<dbReference type="PANTHER" id="PTHR23235">
    <property type="entry name" value="KRUEPPEL-LIKE TRANSCRIPTION FACTOR"/>
    <property type="match status" value="1"/>
</dbReference>
<proteinExistence type="inferred from homology"/>